<dbReference type="OMA" id="FSAVACW"/>
<dbReference type="AlphaFoldDB" id="A0A2P6P926"/>
<protein>
    <submittedName>
        <fullName evidence="1">Uncharacterized protein</fullName>
    </submittedName>
</protein>
<name>A0A2P6P926_ROSCH</name>
<dbReference type="PROSITE" id="PS51257">
    <property type="entry name" value="PROKAR_LIPOPROTEIN"/>
    <property type="match status" value="1"/>
</dbReference>
<keyword evidence="2" id="KW-1185">Reference proteome</keyword>
<accession>A0A2P6P926</accession>
<gene>
    <name evidence="1" type="ORF">RchiOBHm_Chr7g0205921</name>
</gene>
<dbReference type="Proteomes" id="UP000238479">
    <property type="component" value="Chromosome 7"/>
</dbReference>
<comment type="caution">
    <text evidence="1">The sequence shown here is derived from an EMBL/GenBank/DDBJ whole genome shotgun (WGS) entry which is preliminary data.</text>
</comment>
<dbReference type="EMBL" id="PDCK01000045">
    <property type="protein sequence ID" value="PRQ18426.1"/>
    <property type="molecule type" value="Genomic_DNA"/>
</dbReference>
<dbReference type="PANTHER" id="PTHR38384">
    <property type="entry name" value="MEMBRANE LIPOPROTEIN-RELATED"/>
    <property type="match status" value="1"/>
</dbReference>
<reference evidence="1 2" key="1">
    <citation type="journal article" date="2018" name="Nat. Genet.">
        <title>The Rosa genome provides new insights in the design of modern roses.</title>
        <authorList>
            <person name="Bendahmane M."/>
        </authorList>
    </citation>
    <scope>NUCLEOTIDE SEQUENCE [LARGE SCALE GENOMIC DNA]</scope>
    <source>
        <strain evidence="2">cv. Old Blush</strain>
    </source>
</reference>
<evidence type="ECO:0000313" key="1">
    <source>
        <dbReference type="EMBL" id="PRQ18426.1"/>
    </source>
</evidence>
<proteinExistence type="predicted"/>
<dbReference type="PANTHER" id="PTHR38384:SF2">
    <property type="entry name" value="MEMBRANE LIPOPROTEIN"/>
    <property type="match status" value="1"/>
</dbReference>
<sequence length="63" mass="7163">MKMEKAFTLVQTVAVAPVFSAVSCWYLLSLTSRNSILFRFGRESARKELGSLIQDLRRQNPNS</sequence>
<organism evidence="1 2">
    <name type="scientific">Rosa chinensis</name>
    <name type="common">China rose</name>
    <dbReference type="NCBI Taxonomy" id="74649"/>
    <lineage>
        <taxon>Eukaryota</taxon>
        <taxon>Viridiplantae</taxon>
        <taxon>Streptophyta</taxon>
        <taxon>Embryophyta</taxon>
        <taxon>Tracheophyta</taxon>
        <taxon>Spermatophyta</taxon>
        <taxon>Magnoliopsida</taxon>
        <taxon>eudicotyledons</taxon>
        <taxon>Gunneridae</taxon>
        <taxon>Pentapetalae</taxon>
        <taxon>rosids</taxon>
        <taxon>fabids</taxon>
        <taxon>Rosales</taxon>
        <taxon>Rosaceae</taxon>
        <taxon>Rosoideae</taxon>
        <taxon>Rosoideae incertae sedis</taxon>
        <taxon>Rosa</taxon>
    </lineage>
</organism>
<evidence type="ECO:0000313" key="2">
    <source>
        <dbReference type="Proteomes" id="UP000238479"/>
    </source>
</evidence>
<dbReference type="Gramene" id="PRQ18426">
    <property type="protein sequence ID" value="PRQ18426"/>
    <property type="gene ID" value="RchiOBHm_Chr7g0205921"/>
</dbReference>